<dbReference type="CDD" id="cd09620">
    <property type="entry name" value="CBM9_like_3"/>
    <property type="match status" value="1"/>
</dbReference>
<dbReference type="PANTHER" id="PTHR35532">
    <property type="entry name" value="SIMILAR TO POLYHYDROXYALKANOATE DEPOLYMERASE"/>
    <property type="match status" value="1"/>
</dbReference>
<dbReference type="AlphaFoldDB" id="A0A5B8V193"/>
<protein>
    <recommendedName>
        <fullName evidence="2">Carbohydrate-binding domain-containing protein</fullName>
    </recommendedName>
</protein>
<keyword evidence="4" id="KW-1185">Reference proteome</keyword>
<reference evidence="3 4" key="1">
    <citation type="journal article" date="2017" name="Curr. Microbiol.">
        <title>Mucilaginibacter ginsenosidivorans sp. nov., Isolated from Soil of Ginseng Field.</title>
        <authorList>
            <person name="Kim M.M."/>
            <person name="Siddiqi M.Z."/>
            <person name="Im W.T."/>
        </authorList>
    </citation>
    <scope>NUCLEOTIDE SEQUENCE [LARGE SCALE GENOMIC DNA]</scope>
    <source>
        <strain evidence="3 4">Gsoil 3017</strain>
    </source>
</reference>
<organism evidence="3 4">
    <name type="scientific">Mucilaginibacter ginsenosidivorans</name>
    <dbReference type="NCBI Taxonomy" id="398053"/>
    <lineage>
        <taxon>Bacteria</taxon>
        <taxon>Pseudomonadati</taxon>
        <taxon>Bacteroidota</taxon>
        <taxon>Sphingobacteriia</taxon>
        <taxon>Sphingobacteriales</taxon>
        <taxon>Sphingobacteriaceae</taxon>
        <taxon>Mucilaginibacter</taxon>
    </lineage>
</organism>
<dbReference type="InterPro" id="IPR010502">
    <property type="entry name" value="Carb-bd_dom_fam9"/>
</dbReference>
<sequence length="367" mass="42509">MSRYLLFSAFLLNAFVLKAQSSFKGLENLFTTPGNYIVYHTEFPPVIDGNINELAWQRVPWTNEFVDIEGADKPKPPLSTKIKILWDDSCLYIAAQLTEPQVWATLKNRDDIVFHDNDFEFFIDPYNTAHNYFEVEVNPLNTIFDLFLNKPYRDGGAPLSNWDVKGLRSAIKIQGTLNDPSDKDEGWTVEMAIPFKSIRLGNGALPHEGTTWRANFSRVEWDTQVVDGKYVKLTGSAGKLLPEHNWVWSAQGLINMHYPERWGYLQFSRAEPGSVNFEMPYSEFQKQYLWLIYYREQEWYRLHKVYNKNLTDLGLDQTVIVSQKTNKLRLEATEHQFMAFIKDEDGKVAWSISQDGLVKQVADRPGE</sequence>
<feature type="domain" description="Carbohydrate-binding" evidence="2">
    <location>
        <begin position="47"/>
        <end position="198"/>
    </location>
</feature>
<dbReference type="Gene3D" id="2.60.40.1190">
    <property type="match status" value="1"/>
</dbReference>
<dbReference type="PANTHER" id="PTHR35532:SF5">
    <property type="entry name" value="CARBOHYDRATE-BINDING DOMAIN-CONTAINING PROTEIN"/>
    <property type="match status" value="1"/>
</dbReference>
<feature type="chain" id="PRO_5022746715" description="Carbohydrate-binding domain-containing protein" evidence="1">
    <location>
        <begin position="20"/>
        <end position="367"/>
    </location>
</feature>
<dbReference type="OrthoDB" id="9786766at2"/>
<dbReference type="SUPFAM" id="SSF49344">
    <property type="entry name" value="CBD9-like"/>
    <property type="match status" value="1"/>
</dbReference>
<keyword evidence="1" id="KW-0732">Signal</keyword>
<dbReference type="GO" id="GO:0004553">
    <property type="term" value="F:hydrolase activity, hydrolyzing O-glycosyl compounds"/>
    <property type="evidence" value="ECO:0007669"/>
    <property type="project" value="InterPro"/>
</dbReference>
<evidence type="ECO:0000256" key="1">
    <source>
        <dbReference type="SAM" id="SignalP"/>
    </source>
</evidence>
<dbReference type="GO" id="GO:0016052">
    <property type="term" value="P:carbohydrate catabolic process"/>
    <property type="evidence" value="ECO:0007669"/>
    <property type="project" value="InterPro"/>
</dbReference>
<evidence type="ECO:0000259" key="2">
    <source>
        <dbReference type="Pfam" id="PF06452"/>
    </source>
</evidence>
<dbReference type="Pfam" id="PF06452">
    <property type="entry name" value="CBM9_1"/>
    <property type="match status" value="1"/>
</dbReference>
<name>A0A5B8V193_9SPHI</name>
<feature type="signal peptide" evidence="1">
    <location>
        <begin position="1"/>
        <end position="19"/>
    </location>
</feature>
<dbReference type="KEGG" id="mgin:FRZ54_21095"/>
<accession>A0A5B8V193</accession>
<evidence type="ECO:0000313" key="3">
    <source>
        <dbReference type="EMBL" id="QEC64958.1"/>
    </source>
</evidence>
<dbReference type="Proteomes" id="UP000321479">
    <property type="component" value="Chromosome"/>
</dbReference>
<gene>
    <name evidence="3" type="ORF">FRZ54_21095</name>
</gene>
<dbReference type="GO" id="GO:0030246">
    <property type="term" value="F:carbohydrate binding"/>
    <property type="evidence" value="ECO:0007669"/>
    <property type="project" value="InterPro"/>
</dbReference>
<dbReference type="EMBL" id="CP042436">
    <property type="protein sequence ID" value="QEC64958.1"/>
    <property type="molecule type" value="Genomic_DNA"/>
</dbReference>
<evidence type="ECO:0000313" key="4">
    <source>
        <dbReference type="Proteomes" id="UP000321479"/>
    </source>
</evidence>
<proteinExistence type="predicted"/>
<dbReference type="RefSeq" id="WP_147033791.1">
    <property type="nucleotide sequence ID" value="NZ_CP042436.1"/>
</dbReference>